<proteinExistence type="predicted"/>
<evidence type="ECO:0000313" key="2">
    <source>
        <dbReference type="EMBL" id="CAK7910238.1"/>
    </source>
</evidence>
<sequence>MLYDRSSVTAKDRDDPPAGGRRMLKERIHVAHVHSPSPGCAKVVRSGGQWFVDVPIVSNQVVVLALS</sequence>
<comment type="caution">
    <text evidence="2">The sequence shown here is derived from an EMBL/GenBank/DDBJ whole genome shotgun (WGS) entry which is preliminary data.</text>
</comment>
<dbReference type="AlphaFoldDB" id="A0AAV1T9E7"/>
<organism evidence="2 3">
    <name type="scientific">Peronospora matthiolae</name>
    <dbReference type="NCBI Taxonomy" id="2874970"/>
    <lineage>
        <taxon>Eukaryota</taxon>
        <taxon>Sar</taxon>
        <taxon>Stramenopiles</taxon>
        <taxon>Oomycota</taxon>
        <taxon>Peronosporomycetes</taxon>
        <taxon>Peronosporales</taxon>
        <taxon>Peronosporaceae</taxon>
        <taxon>Peronospora</taxon>
    </lineage>
</organism>
<gene>
    <name evidence="2" type="ORF">PM001_LOCUS4096</name>
</gene>
<name>A0AAV1T9E7_9STRA</name>
<evidence type="ECO:0000313" key="3">
    <source>
        <dbReference type="Proteomes" id="UP001162060"/>
    </source>
</evidence>
<feature type="region of interest" description="Disordered" evidence="1">
    <location>
        <begin position="1"/>
        <end position="20"/>
    </location>
</feature>
<evidence type="ECO:0000256" key="1">
    <source>
        <dbReference type="SAM" id="MobiDB-lite"/>
    </source>
</evidence>
<accession>A0AAV1T9E7</accession>
<protein>
    <submittedName>
        <fullName evidence="2">Uncharacterized protein</fullName>
    </submittedName>
</protein>
<reference evidence="2" key="1">
    <citation type="submission" date="2024-01" db="EMBL/GenBank/DDBJ databases">
        <authorList>
            <person name="Webb A."/>
        </authorList>
    </citation>
    <scope>NUCLEOTIDE SEQUENCE</scope>
    <source>
        <strain evidence="2">Pm1</strain>
    </source>
</reference>
<dbReference type="Proteomes" id="UP001162060">
    <property type="component" value="Unassembled WGS sequence"/>
</dbReference>
<dbReference type="EMBL" id="CAKLBY020000035">
    <property type="protein sequence ID" value="CAK7910238.1"/>
    <property type="molecule type" value="Genomic_DNA"/>
</dbReference>